<evidence type="ECO:0000313" key="3">
    <source>
        <dbReference type="EMBL" id="PMD48814.1"/>
    </source>
</evidence>
<dbReference type="Gene3D" id="3.90.1200.10">
    <property type="match status" value="1"/>
</dbReference>
<accession>A0A2J6SDG6</accession>
<dbReference type="EMBL" id="KZ613937">
    <property type="protein sequence ID" value="PMD48814.1"/>
    <property type="molecule type" value="Genomic_DNA"/>
</dbReference>
<dbReference type="Pfam" id="PF01636">
    <property type="entry name" value="APH"/>
    <property type="match status" value="1"/>
</dbReference>
<name>A0A2J6SDG6_HYAVF</name>
<evidence type="ECO:0000259" key="2">
    <source>
        <dbReference type="Pfam" id="PF01636"/>
    </source>
</evidence>
<dbReference type="GO" id="GO:0016301">
    <property type="term" value="F:kinase activity"/>
    <property type="evidence" value="ECO:0007669"/>
    <property type="project" value="UniProtKB-KW"/>
</dbReference>
<dbReference type="PANTHER" id="PTHR21310:SF39">
    <property type="entry name" value="AMINOGLYCOSIDE PHOSPHOTRANSFERASE DOMAIN-CONTAINING PROTEIN"/>
    <property type="match status" value="1"/>
</dbReference>
<dbReference type="InterPro" id="IPR051678">
    <property type="entry name" value="AGP_Transferase"/>
</dbReference>
<gene>
    <name evidence="3" type="ORF">L207DRAFT_627497</name>
</gene>
<feature type="domain" description="Aminoglycoside phosphotransferase" evidence="2">
    <location>
        <begin position="57"/>
        <end position="251"/>
    </location>
</feature>
<keyword evidence="3" id="KW-0418">Kinase</keyword>
<dbReference type="OrthoDB" id="4177236at2759"/>
<keyword evidence="3" id="KW-0808">Transferase</keyword>
<dbReference type="Proteomes" id="UP000235786">
    <property type="component" value="Unassembled WGS sequence"/>
</dbReference>
<evidence type="ECO:0000313" key="4">
    <source>
        <dbReference type="Proteomes" id="UP000235786"/>
    </source>
</evidence>
<dbReference type="SUPFAM" id="SSF56112">
    <property type="entry name" value="Protein kinase-like (PK-like)"/>
    <property type="match status" value="1"/>
</dbReference>
<keyword evidence="4" id="KW-1185">Reference proteome</keyword>
<dbReference type="STRING" id="1149755.A0A2J6SDG6"/>
<organism evidence="3 4">
    <name type="scientific">Hyaloscypha variabilis (strain UAMH 11265 / GT02V1 / F)</name>
    <name type="common">Meliniomyces variabilis</name>
    <dbReference type="NCBI Taxonomy" id="1149755"/>
    <lineage>
        <taxon>Eukaryota</taxon>
        <taxon>Fungi</taxon>
        <taxon>Dikarya</taxon>
        <taxon>Ascomycota</taxon>
        <taxon>Pezizomycotina</taxon>
        <taxon>Leotiomycetes</taxon>
        <taxon>Helotiales</taxon>
        <taxon>Hyaloscyphaceae</taxon>
        <taxon>Hyaloscypha</taxon>
        <taxon>Hyaloscypha variabilis</taxon>
    </lineage>
</organism>
<feature type="region of interest" description="Disordered" evidence="1">
    <location>
        <begin position="278"/>
        <end position="310"/>
    </location>
</feature>
<feature type="compositionally biased region" description="Pro residues" evidence="1">
    <location>
        <begin position="296"/>
        <end position="310"/>
    </location>
</feature>
<sequence length="310" mass="35257">MAAPPWDIHTASEDVLVDLCDKAEKENGRLSNYQHGDRVIKLSDKIAFKYGHGVREAEARTQEFANRHADPTIVHVPRVHRFFLYKHHSWQRPRGYLFMEYISGQLLQNVDLKVKVDIIPRIAKIIEHFGQIQDSHAVPGPIGGGEPQGYPFGDDGAKRSFSSTSDFQAWLKIRLALKDKSINLDAHPLVLCHTDLCRQNMILEDNNPIALLDWGCAGMYPRYFEVASLSWLNPYDEPYEKPLLQAVLALLHLSAEEKESMALLLIVRAANLRYSFDPPEENEGEPEWLRILHSSPPVPPFVPRQTSNPP</sequence>
<dbReference type="AlphaFoldDB" id="A0A2J6SDG6"/>
<dbReference type="InterPro" id="IPR002575">
    <property type="entry name" value="Aminoglycoside_PTrfase"/>
</dbReference>
<reference evidence="3 4" key="1">
    <citation type="submission" date="2016-04" db="EMBL/GenBank/DDBJ databases">
        <title>A degradative enzymes factory behind the ericoid mycorrhizal symbiosis.</title>
        <authorList>
            <consortium name="DOE Joint Genome Institute"/>
            <person name="Martino E."/>
            <person name="Morin E."/>
            <person name="Grelet G."/>
            <person name="Kuo A."/>
            <person name="Kohler A."/>
            <person name="Daghino S."/>
            <person name="Barry K."/>
            <person name="Choi C."/>
            <person name="Cichocki N."/>
            <person name="Clum A."/>
            <person name="Copeland A."/>
            <person name="Hainaut M."/>
            <person name="Haridas S."/>
            <person name="Labutti K."/>
            <person name="Lindquist E."/>
            <person name="Lipzen A."/>
            <person name="Khouja H.-R."/>
            <person name="Murat C."/>
            <person name="Ohm R."/>
            <person name="Olson A."/>
            <person name="Spatafora J."/>
            <person name="Veneault-Fourrey C."/>
            <person name="Henrissat B."/>
            <person name="Grigoriev I."/>
            <person name="Martin F."/>
            <person name="Perotto S."/>
        </authorList>
    </citation>
    <scope>NUCLEOTIDE SEQUENCE [LARGE SCALE GENOMIC DNA]</scope>
    <source>
        <strain evidence="3 4">F</strain>
    </source>
</reference>
<evidence type="ECO:0000256" key="1">
    <source>
        <dbReference type="SAM" id="MobiDB-lite"/>
    </source>
</evidence>
<dbReference type="InterPro" id="IPR011009">
    <property type="entry name" value="Kinase-like_dom_sf"/>
</dbReference>
<dbReference type="PANTHER" id="PTHR21310">
    <property type="entry name" value="AMINOGLYCOSIDE PHOSPHOTRANSFERASE-RELATED-RELATED"/>
    <property type="match status" value="1"/>
</dbReference>
<proteinExistence type="predicted"/>
<protein>
    <submittedName>
        <fullName evidence="3">Kinase-like protein</fullName>
    </submittedName>
</protein>